<gene>
    <name evidence="2" type="ORF">CSW47_16565</name>
</gene>
<dbReference type="Proteomes" id="UP000286734">
    <property type="component" value="Unassembled WGS sequence"/>
</dbReference>
<protein>
    <submittedName>
        <fullName evidence="2">DUF402 domain-containing protein</fullName>
    </submittedName>
</protein>
<comment type="caution">
    <text evidence="2">The sequence shown here is derived from an EMBL/GenBank/DDBJ whole genome shotgun (WGS) entry which is preliminary data.</text>
</comment>
<dbReference type="EMBL" id="PELP01000589">
    <property type="protein sequence ID" value="RTG99065.1"/>
    <property type="molecule type" value="Genomic_DNA"/>
</dbReference>
<name>A0A430QVP6_THESC</name>
<evidence type="ECO:0000313" key="3">
    <source>
        <dbReference type="Proteomes" id="UP000286734"/>
    </source>
</evidence>
<dbReference type="RefSeq" id="WP_126201187.1">
    <property type="nucleotide sequence ID" value="NZ_PELP01000589.1"/>
</dbReference>
<dbReference type="InterPro" id="IPR035930">
    <property type="entry name" value="FomD-like_sf"/>
</dbReference>
<proteinExistence type="predicted"/>
<feature type="domain" description="DUF402" evidence="1">
    <location>
        <begin position="25"/>
        <end position="161"/>
    </location>
</feature>
<accession>A0A430QVP6</accession>
<reference evidence="2 3" key="1">
    <citation type="journal article" date="2019" name="Extremophiles">
        <title>Biogeography of thermophiles and predominance of Thermus scotoductus in domestic water heaters.</title>
        <authorList>
            <person name="Wilpiszeski R.L."/>
            <person name="Zhang Z."/>
            <person name="House C.H."/>
        </authorList>
    </citation>
    <scope>NUCLEOTIDE SEQUENCE [LARGE SCALE GENOMIC DNA]</scope>
    <source>
        <strain evidence="2 3">34_S34</strain>
    </source>
</reference>
<organism evidence="2 3">
    <name type="scientific">Thermus scotoductus</name>
    <dbReference type="NCBI Taxonomy" id="37636"/>
    <lineage>
        <taxon>Bacteria</taxon>
        <taxon>Thermotogati</taxon>
        <taxon>Deinococcota</taxon>
        <taxon>Deinococci</taxon>
        <taxon>Thermales</taxon>
        <taxon>Thermaceae</taxon>
        <taxon>Thermus</taxon>
    </lineage>
</organism>
<dbReference type="Gene3D" id="2.40.380.10">
    <property type="entry name" value="FomD-like"/>
    <property type="match status" value="1"/>
</dbReference>
<dbReference type="Pfam" id="PF04167">
    <property type="entry name" value="DUF402"/>
    <property type="match status" value="1"/>
</dbReference>
<evidence type="ECO:0000259" key="1">
    <source>
        <dbReference type="Pfam" id="PF04167"/>
    </source>
</evidence>
<evidence type="ECO:0000313" key="2">
    <source>
        <dbReference type="EMBL" id="RTG99065.1"/>
    </source>
</evidence>
<dbReference type="AlphaFoldDB" id="A0A430QVP6"/>
<dbReference type="InterPro" id="IPR007295">
    <property type="entry name" value="DUF402"/>
</dbReference>
<sequence length="177" mass="20532">MEALAWPLSPGDLVRVEFCKFPGDSLHYFWQARVVEVRPEGVLTLLPQGGTFHHVAKGKAVVLDHDAYVAFFPGAWYSGGPDVREGRVLEYYWNVQTPAEWTGRGFRQYDLELDVKCRADHSCEVFDREEFLAKRSLYPRLWVEEAEKAVEAIFRHMKEGRWPVLPPGEPLPWMERI</sequence>
<dbReference type="SUPFAM" id="SSF159234">
    <property type="entry name" value="FomD-like"/>
    <property type="match status" value="1"/>
</dbReference>